<dbReference type="InterPro" id="IPR016181">
    <property type="entry name" value="Acyl_CoA_acyltransferase"/>
</dbReference>
<gene>
    <name evidence="2" type="ORF">SAMN05660477_01578</name>
</gene>
<dbReference type="OrthoDB" id="1819306at2"/>
<dbReference type="GO" id="GO:0016747">
    <property type="term" value="F:acyltransferase activity, transferring groups other than amino-acyl groups"/>
    <property type="evidence" value="ECO:0007669"/>
    <property type="project" value="InterPro"/>
</dbReference>
<sequence length="196" mass="22322">MNTRLATSKDLHQVVDIHLDRFQSFFLSSLGKIFLIEFYRGFLKRPGLLLVLEDEGKVVGFAAGSYDNNSFFKKLLKNNLFGFAKAGFVILFSNPLALKRLSSNASKSSQEMLNFAELLSIATISNKKGYGKILLSAFETILKNDENFELPISLTTDVVGNEKVVQFYKDSGYQIHNEFESYNARKMYRFIKKTKI</sequence>
<evidence type="ECO:0000313" key="2">
    <source>
        <dbReference type="EMBL" id="SKB87608.1"/>
    </source>
</evidence>
<accession>A0A1T5EUT3</accession>
<keyword evidence="3" id="KW-1185">Reference proteome</keyword>
<dbReference type="Gene3D" id="3.40.630.30">
    <property type="match status" value="1"/>
</dbReference>
<proteinExistence type="predicted"/>
<dbReference type="RefSeq" id="WP_079666826.1">
    <property type="nucleotide sequence ID" value="NZ_FUYZ01000004.1"/>
</dbReference>
<evidence type="ECO:0000259" key="1">
    <source>
        <dbReference type="PROSITE" id="PS51186"/>
    </source>
</evidence>
<dbReference type="Proteomes" id="UP000191112">
    <property type="component" value="Unassembled WGS sequence"/>
</dbReference>
<dbReference type="InterPro" id="IPR000182">
    <property type="entry name" value="GNAT_dom"/>
</dbReference>
<dbReference type="PROSITE" id="PS51186">
    <property type="entry name" value="GNAT"/>
    <property type="match status" value="1"/>
</dbReference>
<organism evidence="2 3">
    <name type="scientific">Soonwooa buanensis</name>
    <dbReference type="NCBI Taxonomy" id="619805"/>
    <lineage>
        <taxon>Bacteria</taxon>
        <taxon>Pseudomonadati</taxon>
        <taxon>Bacteroidota</taxon>
        <taxon>Flavobacteriia</taxon>
        <taxon>Flavobacteriales</taxon>
        <taxon>Weeksellaceae</taxon>
        <taxon>Chryseobacterium group</taxon>
        <taxon>Soonwooa</taxon>
    </lineage>
</organism>
<dbReference type="SUPFAM" id="SSF55729">
    <property type="entry name" value="Acyl-CoA N-acyltransferases (Nat)"/>
    <property type="match status" value="1"/>
</dbReference>
<dbReference type="AlphaFoldDB" id="A0A1T5EUT3"/>
<protein>
    <recommendedName>
        <fullName evidence="1">N-acetyltransferase domain-containing protein</fullName>
    </recommendedName>
</protein>
<evidence type="ECO:0000313" key="3">
    <source>
        <dbReference type="Proteomes" id="UP000191112"/>
    </source>
</evidence>
<reference evidence="2 3" key="1">
    <citation type="submission" date="2017-02" db="EMBL/GenBank/DDBJ databases">
        <authorList>
            <person name="Peterson S.W."/>
        </authorList>
    </citation>
    <scope>NUCLEOTIDE SEQUENCE [LARGE SCALE GENOMIC DNA]</scope>
    <source>
        <strain evidence="2 3">DSM 22323</strain>
    </source>
</reference>
<dbReference type="STRING" id="619805.SAMN05660477_01578"/>
<dbReference type="EMBL" id="FUYZ01000004">
    <property type="protein sequence ID" value="SKB87608.1"/>
    <property type="molecule type" value="Genomic_DNA"/>
</dbReference>
<name>A0A1T5EUT3_9FLAO</name>
<feature type="domain" description="N-acetyltransferase" evidence="1">
    <location>
        <begin position="1"/>
        <end position="195"/>
    </location>
</feature>
<dbReference type="Pfam" id="PF00583">
    <property type="entry name" value="Acetyltransf_1"/>
    <property type="match status" value="1"/>
</dbReference>